<keyword evidence="1" id="KW-0812">Transmembrane</keyword>
<sequence>MPLSQAEADHEVRYNFFKPLLPNRVKEIKEQFAKLSEADKKTKYDKAEVMCNKFFESDQYKNGNRKIYGYGFCCELHELCDGKNLDQKFYEKTWFFVVCGVVGLLAVLGIIFAIWFCRKKMRNGKGSGGKDAVKN</sequence>
<keyword evidence="1" id="KW-1133">Transmembrane helix</keyword>
<organism evidence="3">
    <name type="scientific">Caenorhabditis remanei</name>
    <name type="common">Caenorhabditis vulgaris</name>
    <dbReference type="NCBI Taxonomy" id="31234"/>
    <lineage>
        <taxon>Eukaryota</taxon>
        <taxon>Metazoa</taxon>
        <taxon>Ecdysozoa</taxon>
        <taxon>Nematoda</taxon>
        <taxon>Chromadorea</taxon>
        <taxon>Rhabditida</taxon>
        <taxon>Rhabditina</taxon>
        <taxon>Rhabditomorpha</taxon>
        <taxon>Rhabditoidea</taxon>
        <taxon>Rhabditidae</taxon>
        <taxon>Peloderinae</taxon>
        <taxon>Caenorhabditis</taxon>
    </lineage>
</organism>
<dbReference type="EMBL" id="DS268437">
    <property type="protein sequence ID" value="EFO99232.1"/>
    <property type="molecule type" value="Genomic_DNA"/>
</dbReference>
<gene>
    <name evidence="2" type="ORF">CRE_17866</name>
</gene>
<dbReference type="Proteomes" id="UP000008281">
    <property type="component" value="Unassembled WGS sequence"/>
</dbReference>
<feature type="transmembrane region" description="Helical" evidence="1">
    <location>
        <begin position="94"/>
        <end position="117"/>
    </location>
</feature>
<name>E3MDS8_CAERE</name>
<keyword evidence="3" id="KW-1185">Reference proteome</keyword>
<dbReference type="InParanoid" id="E3MDS8"/>
<dbReference type="AlphaFoldDB" id="E3MDS8"/>
<evidence type="ECO:0000256" key="1">
    <source>
        <dbReference type="SAM" id="Phobius"/>
    </source>
</evidence>
<keyword evidence="1" id="KW-0472">Membrane</keyword>
<dbReference type="HOGENOM" id="CLU_157470_0_0_1"/>
<evidence type="ECO:0000313" key="3">
    <source>
        <dbReference type="Proteomes" id="UP000008281"/>
    </source>
</evidence>
<protein>
    <submittedName>
        <fullName evidence="2">Uncharacterized protein</fullName>
    </submittedName>
</protein>
<accession>E3MDS8</accession>
<evidence type="ECO:0000313" key="2">
    <source>
        <dbReference type="EMBL" id="EFO99232.1"/>
    </source>
</evidence>
<proteinExistence type="predicted"/>
<reference evidence="2" key="1">
    <citation type="submission" date="2007-07" db="EMBL/GenBank/DDBJ databases">
        <title>PCAP assembly of the Caenorhabditis remanei genome.</title>
        <authorList>
            <consortium name="The Caenorhabditis remanei Sequencing Consortium"/>
            <person name="Wilson R.K."/>
        </authorList>
    </citation>
    <scope>NUCLEOTIDE SEQUENCE [LARGE SCALE GENOMIC DNA]</scope>
    <source>
        <strain evidence="2">PB4641</strain>
    </source>
</reference>